<dbReference type="GeneTree" id="ENSGT00940000162357"/>
<dbReference type="Pfam" id="PF00188">
    <property type="entry name" value="CAP"/>
    <property type="match status" value="1"/>
</dbReference>
<comment type="similarity">
    <text evidence="1">Belongs to the CRISP family.</text>
</comment>
<reference evidence="3" key="3">
    <citation type="submission" date="2025-09" db="UniProtKB">
        <authorList>
            <consortium name="Ensembl"/>
        </authorList>
    </citation>
    <scope>IDENTIFICATION</scope>
</reference>
<dbReference type="PANTHER" id="PTHR10334">
    <property type="entry name" value="CYSTEINE-RICH SECRETORY PROTEIN-RELATED"/>
    <property type="match status" value="1"/>
</dbReference>
<evidence type="ECO:0000259" key="2">
    <source>
        <dbReference type="SMART" id="SM00198"/>
    </source>
</evidence>
<dbReference type="SUPFAM" id="SSF55797">
    <property type="entry name" value="PR-1-like"/>
    <property type="match status" value="1"/>
</dbReference>
<evidence type="ECO:0000256" key="1">
    <source>
        <dbReference type="ARBA" id="ARBA00009923"/>
    </source>
</evidence>
<dbReference type="Ensembl" id="ENSPEMT00000027320.2">
    <property type="protein sequence ID" value="ENSPEMP00000022950.2"/>
    <property type="gene ID" value="ENSPEMG00000020146.2"/>
</dbReference>
<reference evidence="3 4" key="1">
    <citation type="submission" date="2018-10" db="EMBL/GenBank/DDBJ databases">
        <title>Improved assembly of the deer mouse Peromyscus maniculatus genome.</title>
        <authorList>
            <person name="Lassance J.-M."/>
            <person name="Hoekstra H.E."/>
        </authorList>
    </citation>
    <scope>NUCLEOTIDE SEQUENCE [LARGE SCALE GENOMIC DNA]</scope>
</reference>
<evidence type="ECO:0000313" key="3">
    <source>
        <dbReference type="Ensembl" id="ENSPEMP00000022950.2"/>
    </source>
</evidence>
<dbReference type="Proteomes" id="UP000694547">
    <property type="component" value="Chromosome 18"/>
</dbReference>
<dbReference type="PRINTS" id="PR00837">
    <property type="entry name" value="V5TPXLIKE"/>
</dbReference>
<dbReference type="InterPro" id="IPR014044">
    <property type="entry name" value="CAP_dom"/>
</dbReference>
<dbReference type="InterPro" id="IPR035940">
    <property type="entry name" value="CAP_sf"/>
</dbReference>
<dbReference type="AlphaFoldDB" id="A0A8C8U6E7"/>
<organism evidence="3 4">
    <name type="scientific">Peromyscus maniculatus bairdii</name>
    <name type="common">Prairie deer mouse</name>
    <dbReference type="NCBI Taxonomy" id="230844"/>
    <lineage>
        <taxon>Eukaryota</taxon>
        <taxon>Metazoa</taxon>
        <taxon>Chordata</taxon>
        <taxon>Craniata</taxon>
        <taxon>Vertebrata</taxon>
        <taxon>Euteleostomi</taxon>
        <taxon>Mammalia</taxon>
        <taxon>Eutheria</taxon>
        <taxon>Euarchontoglires</taxon>
        <taxon>Glires</taxon>
        <taxon>Rodentia</taxon>
        <taxon>Myomorpha</taxon>
        <taxon>Muroidea</taxon>
        <taxon>Cricetidae</taxon>
        <taxon>Neotominae</taxon>
        <taxon>Peromyscus</taxon>
    </lineage>
</organism>
<proteinExistence type="inferred from homology"/>
<protein>
    <recommendedName>
        <fullName evidence="2">SCP domain-containing protein</fullName>
    </recommendedName>
</protein>
<feature type="domain" description="SCP" evidence="2">
    <location>
        <begin position="54"/>
        <end position="202"/>
    </location>
</feature>
<accession>A0A8C8U6E7</accession>
<name>A0A8C8U6E7_PERMB</name>
<dbReference type="SMART" id="SM00198">
    <property type="entry name" value="SCP"/>
    <property type="match status" value="1"/>
</dbReference>
<dbReference type="PRINTS" id="PR00838">
    <property type="entry name" value="V5ALLERGEN"/>
</dbReference>
<dbReference type="InterPro" id="IPR001283">
    <property type="entry name" value="CRISP-related"/>
</dbReference>
<evidence type="ECO:0000313" key="4">
    <source>
        <dbReference type="Proteomes" id="UP000694547"/>
    </source>
</evidence>
<dbReference type="Gene3D" id="3.40.33.10">
    <property type="entry name" value="CAP"/>
    <property type="match status" value="1"/>
</dbReference>
<reference evidence="3" key="2">
    <citation type="submission" date="2025-08" db="UniProtKB">
        <authorList>
            <consortium name="Ensembl"/>
        </authorList>
    </citation>
    <scope>IDENTIFICATION</scope>
</reference>
<sequence>MKAALPLCAVGAAPSSSQPLTLGAVLQLWLCELWILLMCSGLNAGVLPHEENVDFINEYITLHNEIRGSVFPGGSNLRFMTWDVALSRTARAWGKKCVYQRNTHLDKDHEAHPVFTVVGENMWVGPEEEFTASIAIKSWHEERKSYNFHNNTCVDDDCSHYIQLVWDNSFKVGCAVTPCKRLGGILHAALFICNYAPGIILARRPYEAGPHCSQCAPRDKCTDFLCSKVK</sequence>
<keyword evidence="4" id="KW-1185">Reference proteome</keyword>
<dbReference type="InterPro" id="IPR002413">
    <property type="entry name" value="V5_allergen-like"/>
</dbReference>